<accession>A0A7W3T9J8</accession>
<evidence type="ECO:0000259" key="7">
    <source>
        <dbReference type="Pfam" id="PF01061"/>
    </source>
</evidence>
<dbReference type="GO" id="GO:0140359">
    <property type="term" value="F:ABC-type transporter activity"/>
    <property type="evidence" value="ECO:0007669"/>
    <property type="project" value="InterPro"/>
</dbReference>
<feature type="transmembrane region" description="Helical" evidence="6">
    <location>
        <begin position="172"/>
        <end position="190"/>
    </location>
</feature>
<dbReference type="PANTHER" id="PTHR43229">
    <property type="entry name" value="NODULATION PROTEIN J"/>
    <property type="match status" value="1"/>
</dbReference>
<dbReference type="Proteomes" id="UP000538929">
    <property type="component" value="Unassembled WGS sequence"/>
</dbReference>
<feature type="transmembrane region" description="Helical" evidence="6">
    <location>
        <begin position="59"/>
        <end position="80"/>
    </location>
</feature>
<dbReference type="EMBL" id="VKHT01000014">
    <property type="protein sequence ID" value="MBB0242723.1"/>
    <property type="molecule type" value="Genomic_DNA"/>
</dbReference>
<dbReference type="AlphaFoldDB" id="A0A7W3T9J8"/>
<evidence type="ECO:0000256" key="3">
    <source>
        <dbReference type="ARBA" id="ARBA00022989"/>
    </source>
</evidence>
<comment type="subcellular location">
    <subcellularLocation>
        <location evidence="1">Membrane</location>
        <topology evidence="1">Multi-pass membrane protein</topology>
    </subcellularLocation>
</comment>
<proteinExistence type="predicted"/>
<name>A0A7W3T9J8_9ACTN</name>
<dbReference type="GO" id="GO:0046677">
    <property type="term" value="P:response to antibiotic"/>
    <property type="evidence" value="ECO:0007669"/>
    <property type="project" value="UniProtKB-KW"/>
</dbReference>
<comment type="caution">
    <text evidence="8">The sequence shown here is derived from an EMBL/GenBank/DDBJ whole genome shotgun (WGS) entry which is preliminary data.</text>
</comment>
<keyword evidence="2 6" id="KW-0812">Transmembrane</keyword>
<gene>
    <name evidence="8" type="ORF">FNQ90_01015</name>
</gene>
<sequence length="253" mass="26796">MSTITAPVLRTGLLVRHNLMLRLRDPSQIISYVAMPIVLMMVLKPLYVEALDSGTVQAVTGPMVMFSVFALSIVGNSIMVEREWRTWDRLRVTRAGRTELLLGKTLPAFLILLFQQSVVLGVGCAVLGLELPDVPGLLVLAIAIWGFTLLCLGSALATVARSRGDLSVVSDLGAIGVSALGGALVPVSLMPGWAQAIAPISPGYWAMSLIQAALAGDGAAMVRPGLVCLAIGLAFGTFATYRLARGWGRSRLL</sequence>
<feature type="transmembrane region" description="Helical" evidence="6">
    <location>
        <begin position="135"/>
        <end position="160"/>
    </location>
</feature>
<keyword evidence="4 6" id="KW-0472">Membrane</keyword>
<keyword evidence="5" id="KW-0046">Antibiotic resistance</keyword>
<evidence type="ECO:0000313" key="8">
    <source>
        <dbReference type="EMBL" id="MBB0242723.1"/>
    </source>
</evidence>
<feature type="transmembrane region" description="Helical" evidence="6">
    <location>
        <begin position="29"/>
        <end position="47"/>
    </location>
</feature>
<keyword evidence="9" id="KW-1185">Reference proteome</keyword>
<feature type="transmembrane region" description="Helical" evidence="6">
    <location>
        <begin position="101"/>
        <end position="129"/>
    </location>
</feature>
<evidence type="ECO:0000256" key="6">
    <source>
        <dbReference type="SAM" id="Phobius"/>
    </source>
</evidence>
<feature type="domain" description="ABC-2 type transporter transmembrane" evidence="7">
    <location>
        <begin position="13"/>
        <end position="213"/>
    </location>
</feature>
<feature type="transmembrane region" description="Helical" evidence="6">
    <location>
        <begin position="226"/>
        <end position="244"/>
    </location>
</feature>
<dbReference type="PANTHER" id="PTHR43229:SF2">
    <property type="entry name" value="NODULATION PROTEIN J"/>
    <property type="match status" value="1"/>
</dbReference>
<evidence type="ECO:0000256" key="1">
    <source>
        <dbReference type="ARBA" id="ARBA00004141"/>
    </source>
</evidence>
<dbReference type="InterPro" id="IPR000412">
    <property type="entry name" value="ABC_2_transport"/>
</dbReference>
<dbReference type="InterPro" id="IPR013525">
    <property type="entry name" value="ABC2_TM"/>
</dbReference>
<dbReference type="GO" id="GO:0043190">
    <property type="term" value="C:ATP-binding cassette (ABC) transporter complex"/>
    <property type="evidence" value="ECO:0007669"/>
    <property type="project" value="InterPro"/>
</dbReference>
<dbReference type="InterPro" id="IPR051784">
    <property type="entry name" value="Nod_factor_ABC_transporter"/>
</dbReference>
<protein>
    <submittedName>
        <fullName evidence="8">ABC transporter permease</fullName>
    </submittedName>
</protein>
<evidence type="ECO:0000256" key="2">
    <source>
        <dbReference type="ARBA" id="ARBA00022692"/>
    </source>
</evidence>
<dbReference type="PIRSF" id="PIRSF006648">
    <property type="entry name" value="DrrB"/>
    <property type="match status" value="1"/>
</dbReference>
<keyword evidence="3 6" id="KW-1133">Transmembrane helix</keyword>
<evidence type="ECO:0000313" key="9">
    <source>
        <dbReference type="Proteomes" id="UP000538929"/>
    </source>
</evidence>
<evidence type="ECO:0000256" key="4">
    <source>
        <dbReference type="ARBA" id="ARBA00023136"/>
    </source>
</evidence>
<dbReference type="Pfam" id="PF01061">
    <property type="entry name" value="ABC2_membrane"/>
    <property type="match status" value="1"/>
</dbReference>
<dbReference type="RefSeq" id="WP_182604515.1">
    <property type="nucleotide sequence ID" value="NZ_VKHT01000014.1"/>
</dbReference>
<organism evidence="8 9">
    <name type="scientific">Streptomyces alkaliphilus</name>
    <dbReference type="NCBI Taxonomy" id="1472722"/>
    <lineage>
        <taxon>Bacteria</taxon>
        <taxon>Bacillati</taxon>
        <taxon>Actinomycetota</taxon>
        <taxon>Actinomycetes</taxon>
        <taxon>Kitasatosporales</taxon>
        <taxon>Streptomycetaceae</taxon>
        <taxon>Streptomyces</taxon>
    </lineage>
</organism>
<reference evidence="9" key="1">
    <citation type="submission" date="2019-10" db="EMBL/GenBank/DDBJ databases">
        <title>Streptomyces sp. nov., a novel actinobacterium isolated from alkaline environment.</title>
        <authorList>
            <person name="Golinska P."/>
        </authorList>
    </citation>
    <scope>NUCLEOTIDE SEQUENCE [LARGE SCALE GENOMIC DNA]</scope>
    <source>
        <strain evidence="9">DSM 42118</strain>
    </source>
</reference>
<evidence type="ECO:0000256" key="5">
    <source>
        <dbReference type="ARBA" id="ARBA00023251"/>
    </source>
</evidence>